<dbReference type="GO" id="GO:0046653">
    <property type="term" value="P:tetrahydrofolate metabolic process"/>
    <property type="evidence" value="ECO:0007669"/>
    <property type="project" value="TreeGrafter"/>
</dbReference>
<dbReference type="GO" id="GO:0030170">
    <property type="term" value="F:pyridoxal phosphate binding"/>
    <property type="evidence" value="ECO:0007669"/>
    <property type="project" value="TreeGrafter"/>
</dbReference>
<dbReference type="Gene3D" id="3.90.1150.10">
    <property type="entry name" value="Aspartate Aminotransferase, domain 1"/>
    <property type="match status" value="1"/>
</dbReference>
<dbReference type="PANTHER" id="PTHR11680">
    <property type="entry name" value="SERINE HYDROXYMETHYLTRANSFERASE"/>
    <property type="match status" value="1"/>
</dbReference>
<protein>
    <submittedName>
        <fullName evidence="2">Uncharacterized protein</fullName>
    </submittedName>
</protein>
<name>A0AAV5KA37_9ROSI</name>
<dbReference type="InterPro" id="IPR049943">
    <property type="entry name" value="Ser_HO-MeTrfase-like"/>
</dbReference>
<dbReference type="PANTHER" id="PTHR11680:SF45">
    <property type="entry name" value="SERINE HYDROXYMETHYLTRANSFERASE"/>
    <property type="match status" value="1"/>
</dbReference>
<comment type="caution">
    <text evidence="2">The sequence shown here is derived from an EMBL/GenBank/DDBJ whole genome shotgun (WGS) entry which is preliminary data.</text>
</comment>
<comment type="catalytic activity">
    <reaction evidence="1">
        <text>(6R)-5,10-methylene-5,6,7,8-tetrahydrofolate + glycine + H2O = (6S)-5,6,7,8-tetrahydrofolate + L-serine</text>
        <dbReference type="Rhea" id="RHEA:15481"/>
        <dbReference type="ChEBI" id="CHEBI:15377"/>
        <dbReference type="ChEBI" id="CHEBI:15636"/>
        <dbReference type="ChEBI" id="CHEBI:33384"/>
        <dbReference type="ChEBI" id="CHEBI:57305"/>
        <dbReference type="ChEBI" id="CHEBI:57453"/>
        <dbReference type="EC" id="2.1.2.1"/>
    </reaction>
</comment>
<gene>
    <name evidence="2" type="ORF">SLEP1_g31192</name>
</gene>
<evidence type="ECO:0000313" key="2">
    <source>
        <dbReference type="EMBL" id="GKV21194.1"/>
    </source>
</evidence>
<dbReference type="GO" id="GO:0019264">
    <property type="term" value="P:glycine biosynthetic process from serine"/>
    <property type="evidence" value="ECO:0007669"/>
    <property type="project" value="TreeGrafter"/>
</dbReference>
<evidence type="ECO:0000256" key="1">
    <source>
        <dbReference type="ARBA" id="ARBA00001528"/>
    </source>
</evidence>
<sequence>MCHITLNKITIYGENGTIPPRLQIDTPAVTSRDCLEYDFETVADFLLRAAHITTIVLREHGKSHLKVFLNSKDIWSSEAKLKPLRLSL</sequence>
<dbReference type="InterPro" id="IPR015424">
    <property type="entry name" value="PyrdxlP-dep_Trfase"/>
</dbReference>
<dbReference type="AlphaFoldDB" id="A0AAV5KA37"/>
<dbReference type="Proteomes" id="UP001054252">
    <property type="component" value="Unassembled WGS sequence"/>
</dbReference>
<evidence type="ECO:0000313" key="3">
    <source>
        <dbReference type="Proteomes" id="UP001054252"/>
    </source>
</evidence>
<dbReference type="GO" id="GO:0005739">
    <property type="term" value="C:mitochondrion"/>
    <property type="evidence" value="ECO:0007669"/>
    <property type="project" value="TreeGrafter"/>
</dbReference>
<reference evidence="2 3" key="1">
    <citation type="journal article" date="2021" name="Commun. Biol.">
        <title>The genome of Shorea leprosula (Dipterocarpaceae) highlights the ecological relevance of drought in aseasonal tropical rainforests.</title>
        <authorList>
            <person name="Ng K.K.S."/>
            <person name="Kobayashi M.J."/>
            <person name="Fawcett J.A."/>
            <person name="Hatakeyama M."/>
            <person name="Paape T."/>
            <person name="Ng C.H."/>
            <person name="Ang C.C."/>
            <person name="Tnah L.H."/>
            <person name="Lee C.T."/>
            <person name="Nishiyama T."/>
            <person name="Sese J."/>
            <person name="O'Brien M.J."/>
            <person name="Copetti D."/>
            <person name="Mohd Noor M.I."/>
            <person name="Ong R.C."/>
            <person name="Putra M."/>
            <person name="Sireger I.Z."/>
            <person name="Indrioko S."/>
            <person name="Kosugi Y."/>
            <person name="Izuno A."/>
            <person name="Isagi Y."/>
            <person name="Lee S.L."/>
            <person name="Shimizu K.K."/>
        </authorList>
    </citation>
    <scope>NUCLEOTIDE SEQUENCE [LARGE SCALE GENOMIC DNA]</scope>
    <source>
        <strain evidence="2">214</strain>
    </source>
</reference>
<dbReference type="InterPro" id="IPR015422">
    <property type="entry name" value="PyrdxlP-dep_Trfase_small"/>
</dbReference>
<organism evidence="2 3">
    <name type="scientific">Rubroshorea leprosula</name>
    <dbReference type="NCBI Taxonomy" id="152421"/>
    <lineage>
        <taxon>Eukaryota</taxon>
        <taxon>Viridiplantae</taxon>
        <taxon>Streptophyta</taxon>
        <taxon>Embryophyta</taxon>
        <taxon>Tracheophyta</taxon>
        <taxon>Spermatophyta</taxon>
        <taxon>Magnoliopsida</taxon>
        <taxon>eudicotyledons</taxon>
        <taxon>Gunneridae</taxon>
        <taxon>Pentapetalae</taxon>
        <taxon>rosids</taxon>
        <taxon>malvids</taxon>
        <taxon>Malvales</taxon>
        <taxon>Dipterocarpaceae</taxon>
        <taxon>Rubroshorea</taxon>
    </lineage>
</organism>
<dbReference type="SUPFAM" id="SSF53383">
    <property type="entry name" value="PLP-dependent transferases"/>
    <property type="match status" value="1"/>
</dbReference>
<accession>A0AAV5KA37</accession>
<proteinExistence type="predicted"/>
<dbReference type="GO" id="GO:0004372">
    <property type="term" value="F:glycine hydroxymethyltransferase activity"/>
    <property type="evidence" value="ECO:0007669"/>
    <property type="project" value="UniProtKB-EC"/>
</dbReference>
<keyword evidence="3" id="KW-1185">Reference proteome</keyword>
<dbReference type="EMBL" id="BPVZ01000056">
    <property type="protein sequence ID" value="GKV21194.1"/>
    <property type="molecule type" value="Genomic_DNA"/>
</dbReference>